<evidence type="ECO:0000313" key="2">
    <source>
        <dbReference type="Proteomes" id="UP001476282"/>
    </source>
</evidence>
<evidence type="ECO:0000313" key="1">
    <source>
        <dbReference type="EMBL" id="GAA5482054.1"/>
    </source>
</evidence>
<reference evidence="1 2" key="1">
    <citation type="submission" date="2024-02" db="EMBL/GenBank/DDBJ databases">
        <title>Haloferula sargassicola NBRC 104335.</title>
        <authorList>
            <person name="Ichikawa N."/>
            <person name="Katano-Makiyama Y."/>
            <person name="Hidaka K."/>
        </authorList>
    </citation>
    <scope>NUCLEOTIDE SEQUENCE [LARGE SCALE GENOMIC DNA]</scope>
    <source>
        <strain evidence="1 2">NBRC 104335</strain>
    </source>
</reference>
<name>A0ABP9UPW5_9BACT</name>
<dbReference type="Proteomes" id="UP001476282">
    <property type="component" value="Unassembled WGS sequence"/>
</dbReference>
<sequence length="312" mass="32704">MITMSREHLLNAEVYFVPDGEIAGGTKASGTLTLTENVTADDTVTIGAKTYTFKAAVGATADEVTIGADAAATLDNLIAAINGTAGAGGTYGANTVPHTQVTAAAGAGDTMTVTATTAGTAGNAIATTETFTGAGNVFGAATLAGGVSGDTIGLDTKPVDFTGWKFGCLNQVEPQTETKSEDRECSKGLQGGFRVKKRQWVTRDMAQVTTLEFNQLHHRLAYGLSEDPTPGTEQTPFEETFREITGWMRTEQNKEEGGPFLDMEIRATLRLPSTPAIKNETASPVWEFEYVGDDGGGLETILFYPPGASARA</sequence>
<protein>
    <submittedName>
        <fullName evidence="1">Uncharacterized protein</fullName>
    </submittedName>
</protein>
<comment type="caution">
    <text evidence="1">The sequence shown here is derived from an EMBL/GenBank/DDBJ whole genome shotgun (WGS) entry which is preliminary data.</text>
</comment>
<organism evidence="1 2">
    <name type="scientific">Haloferula sargassicola</name>
    <dbReference type="NCBI Taxonomy" id="490096"/>
    <lineage>
        <taxon>Bacteria</taxon>
        <taxon>Pseudomonadati</taxon>
        <taxon>Verrucomicrobiota</taxon>
        <taxon>Verrucomicrobiia</taxon>
        <taxon>Verrucomicrobiales</taxon>
        <taxon>Verrucomicrobiaceae</taxon>
        <taxon>Haloferula</taxon>
    </lineage>
</organism>
<proteinExistence type="predicted"/>
<keyword evidence="2" id="KW-1185">Reference proteome</keyword>
<dbReference type="RefSeq" id="WP_353566200.1">
    <property type="nucleotide sequence ID" value="NZ_BAABRI010000006.1"/>
</dbReference>
<gene>
    <name evidence="1" type="ORF">Hsar01_01269</name>
</gene>
<dbReference type="EMBL" id="BAABRI010000006">
    <property type="protein sequence ID" value="GAA5482054.1"/>
    <property type="molecule type" value="Genomic_DNA"/>
</dbReference>
<accession>A0ABP9UPW5</accession>